<evidence type="ECO:0000259" key="2">
    <source>
        <dbReference type="Pfam" id="PF00196"/>
    </source>
</evidence>
<keyword evidence="4" id="KW-1185">Reference proteome</keyword>
<comment type="caution">
    <text evidence="3">The sequence shown here is derived from an EMBL/GenBank/DDBJ whole genome shotgun (WGS) entry which is preliminary data.</text>
</comment>
<evidence type="ECO:0000256" key="1">
    <source>
        <dbReference type="ARBA" id="ARBA00023125"/>
    </source>
</evidence>
<dbReference type="Gene3D" id="1.10.10.10">
    <property type="entry name" value="Winged helix-like DNA-binding domain superfamily/Winged helix DNA-binding domain"/>
    <property type="match status" value="1"/>
</dbReference>
<dbReference type="RefSeq" id="WP_140923106.1">
    <property type="nucleotide sequence ID" value="NZ_VHIZ01000022.1"/>
</dbReference>
<accession>A0ABY2ZDW7</accession>
<evidence type="ECO:0000313" key="3">
    <source>
        <dbReference type="EMBL" id="TPV31054.1"/>
    </source>
</evidence>
<dbReference type="InterPro" id="IPR016032">
    <property type="entry name" value="Sig_transdc_resp-reg_C-effctor"/>
</dbReference>
<dbReference type="Pfam" id="PF00196">
    <property type="entry name" value="GerE"/>
    <property type="match status" value="1"/>
</dbReference>
<protein>
    <recommendedName>
        <fullName evidence="2">HTH luxR-type domain-containing protein</fullName>
    </recommendedName>
</protein>
<reference evidence="3 4" key="1">
    <citation type="submission" date="2019-06" db="EMBL/GenBank/DDBJ databases">
        <title>Taxogenomics and systematics of the genus Pantoea.</title>
        <authorList>
            <person name="Tambong J.T."/>
        </authorList>
    </citation>
    <scope>NUCLEOTIDE SEQUENCE [LARGE SCALE GENOMIC DNA]</scope>
    <source>
        <strain evidence="3 4">LMG 2558</strain>
    </source>
</reference>
<feature type="domain" description="HTH luxR-type" evidence="2">
    <location>
        <begin position="146"/>
        <end position="197"/>
    </location>
</feature>
<dbReference type="InterPro" id="IPR000792">
    <property type="entry name" value="Tscrpt_reg_LuxR_C"/>
</dbReference>
<gene>
    <name evidence="3" type="ORF">FJW00_03975</name>
</gene>
<dbReference type="EMBL" id="VHIZ01000022">
    <property type="protein sequence ID" value="TPV31054.1"/>
    <property type="molecule type" value="Genomic_DNA"/>
</dbReference>
<dbReference type="SUPFAM" id="SSF46894">
    <property type="entry name" value="C-terminal effector domain of the bipartite response regulators"/>
    <property type="match status" value="1"/>
</dbReference>
<keyword evidence="1" id="KW-0238">DNA-binding</keyword>
<proteinExistence type="predicted"/>
<dbReference type="Proteomes" id="UP000316142">
    <property type="component" value="Unassembled WGS sequence"/>
</dbReference>
<name>A0ABY2ZDW7_9GAMM</name>
<sequence>MNSKERCVVVIGDNNILHYGLFSLIDSACSKKNLTVLSCRDSRKFSIHSAARYQGRYHLAVMCLGYDDFFPCWFSLFLTLVRKTNGNVLVFTDNQDLLDSRKRSLLNRVCDMEFVLDVSMPVSYIAFVLRRYLERKRSERENCRITLREHAVIDGFLNGMDVRHHSSLLGIQIRTVYQHRKNCANKLGVRNLKDLLRL</sequence>
<evidence type="ECO:0000313" key="4">
    <source>
        <dbReference type="Proteomes" id="UP000316142"/>
    </source>
</evidence>
<dbReference type="InterPro" id="IPR036388">
    <property type="entry name" value="WH-like_DNA-bd_sf"/>
</dbReference>
<organism evidence="3 4">
    <name type="scientific">Pantoea anthophila</name>
    <dbReference type="NCBI Taxonomy" id="470931"/>
    <lineage>
        <taxon>Bacteria</taxon>
        <taxon>Pseudomonadati</taxon>
        <taxon>Pseudomonadota</taxon>
        <taxon>Gammaproteobacteria</taxon>
        <taxon>Enterobacterales</taxon>
        <taxon>Erwiniaceae</taxon>
        <taxon>Pantoea</taxon>
    </lineage>
</organism>